<evidence type="ECO:0000313" key="1">
    <source>
        <dbReference type="EMBL" id="AAK75358.1"/>
    </source>
</evidence>
<dbReference type="EnsemblBacteria" id="AAK75358">
    <property type="protein sequence ID" value="AAK75358"/>
    <property type="gene ID" value="SP_1253"/>
</dbReference>
<organism evidence="1 2">
    <name type="scientific">Streptococcus pneumoniae serotype 4 (strain ATCC BAA-334 / TIGR4)</name>
    <dbReference type="NCBI Taxonomy" id="170187"/>
    <lineage>
        <taxon>Bacteria</taxon>
        <taxon>Bacillati</taxon>
        <taxon>Bacillota</taxon>
        <taxon>Bacilli</taxon>
        <taxon>Lactobacillales</taxon>
        <taxon>Streptococcaceae</taxon>
        <taxon>Streptococcus</taxon>
    </lineage>
</organism>
<name>A0A0H2UQ99_STRPN</name>
<keyword evidence="2" id="KW-1185">Reference proteome</keyword>
<dbReference type="KEGG" id="spn:SP_1253"/>
<dbReference type="EMBL" id="AE005672">
    <property type="protein sequence ID" value="AAK75358.1"/>
    <property type="molecule type" value="Genomic_DNA"/>
</dbReference>
<evidence type="ECO:0000313" key="2">
    <source>
        <dbReference type="Proteomes" id="UP000000585"/>
    </source>
</evidence>
<reference evidence="1 2" key="1">
    <citation type="journal article" date="2001" name="Science">
        <title>Complete genome sequence of a virulent isolate of Streptococcus pneumoniae.</title>
        <authorList>
            <person name="Tettelin H."/>
            <person name="Nelson K.E."/>
            <person name="Paulsen I.T."/>
            <person name="Eisen J.A."/>
            <person name="Read T.D."/>
            <person name="Peterson S."/>
            <person name="Heidelberg J."/>
            <person name="DeBoy R.T."/>
            <person name="Haft D.H."/>
            <person name="Dodson R.J."/>
            <person name="Durkin A.S."/>
            <person name="Gwinn M."/>
            <person name="Kolonay J.F."/>
            <person name="Nelson W.C."/>
            <person name="Peterson J.D."/>
            <person name="Umayam L.A."/>
            <person name="White O."/>
            <person name="Salzberg S.L."/>
            <person name="Lewis M.R."/>
            <person name="Radune D."/>
            <person name="Holtzapple E."/>
            <person name="Khouri H."/>
            <person name="Wolf A.M."/>
            <person name="Utterback T.R."/>
            <person name="Hansen C.L."/>
            <person name="McDonald L.A."/>
            <person name="Feldblyum T.V."/>
            <person name="Angiuoli S."/>
            <person name="Dickinson T."/>
            <person name="Hickey E.K."/>
            <person name="Holt I.E."/>
            <person name="Loftus B.J."/>
            <person name="Yang F."/>
            <person name="Smith H.O."/>
            <person name="Venter J.C."/>
            <person name="Dougherty B.A."/>
            <person name="Morrison D.A."/>
            <person name="Hollingshead S.K."/>
            <person name="Fraser C.M."/>
        </authorList>
    </citation>
    <scope>NUCLEOTIDE SEQUENCE [LARGE SCALE GENOMIC DNA]</scope>
    <source>
        <strain evidence="2">ATCC BAA-334 / TIGR4</strain>
    </source>
</reference>
<protein>
    <submittedName>
        <fullName evidence="1">Uncharacterized protein</fullName>
    </submittedName>
</protein>
<gene>
    <name evidence="1" type="ordered locus">SP_1253</name>
</gene>
<proteinExistence type="predicted"/>
<dbReference type="PaxDb" id="170187-SP_1253"/>
<sequence length="30" mass="3347">MAAKLWEEGKMVYASSASMTKRLKLAMSKV</sequence>
<accession>A0A0H2UQ99</accession>
<dbReference type="Proteomes" id="UP000000585">
    <property type="component" value="Chromosome"/>
</dbReference>
<dbReference type="AlphaFoldDB" id="A0A0H2UQ99"/>
<dbReference type="eggNOG" id="ENOG5032ASK">
    <property type="taxonomic scope" value="Bacteria"/>
</dbReference>